<name>A0A9P6DM29_9AGAM</name>
<dbReference type="OrthoDB" id="3364132at2759"/>
<evidence type="ECO:0000313" key="1">
    <source>
        <dbReference type="EMBL" id="KAF9507516.1"/>
    </source>
</evidence>
<comment type="caution">
    <text evidence="1">The sequence shown here is derived from an EMBL/GenBank/DDBJ whole genome shotgun (WGS) entry which is preliminary data.</text>
</comment>
<gene>
    <name evidence="1" type="ORF">BS47DRAFT_1351553</name>
</gene>
<evidence type="ECO:0000313" key="2">
    <source>
        <dbReference type="Proteomes" id="UP000886523"/>
    </source>
</evidence>
<reference evidence="1" key="1">
    <citation type="journal article" date="2020" name="Nat. Commun.">
        <title>Large-scale genome sequencing of mycorrhizal fungi provides insights into the early evolution of symbiotic traits.</title>
        <authorList>
            <person name="Miyauchi S."/>
            <person name="Kiss E."/>
            <person name="Kuo A."/>
            <person name="Drula E."/>
            <person name="Kohler A."/>
            <person name="Sanchez-Garcia M."/>
            <person name="Morin E."/>
            <person name="Andreopoulos B."/>
            <person name="Barry K.W."/>
            <person name="Bonito G."/>
            <person name="Buee M."/>
            <person name="Carver A."/>
            <person name="Chen C."/>
            <person name="Cichocki N."/>
            <person name="Clum A."/>
            <person name="Culley D."/>
            <person name="Crous P.W."/>
            <person name="Fauchery L."/>
            <person name="Girlanda M."/>
            <person name="Hayes R.D."/>
            <person name="Keri Z."/>
            <person name="LaButti K."/>
            <person name="Lipzen A."/>
            <person name="Lombard V."/>
            <person name="Magnuson J."/>
            <person name="Maillard F."/>
            <person name="Murat C."/>
            <person name="Nolan M."/>
            <person name="Ohm R.A."/>
            <person name="Pangilinan J."/>
            <person name="Pereira M.F."/>
            <person name="Perotto S."/>
            <person name="Peter M."/>
            <person name="Pfister S."/>
            <person name="Riley R."/>
            <person name="Sitrit Y."/>
            <person name="Stielow J.B."/>
            <person name="Szollosi G."/>
            <person name="Zifcakova L."/>
            <person name="Stursova M."/>
            <person name="Spatafora J.W."/>
            <person name="Tedersoo L."/>
            <person name="Vaario L.M."/>
            <person name="Yamada A."/>
            <person name="Yan M."/>
            <person name="Wang P."/>
            <person name="Xu J."/>
            <person name="Bruns T."/>
            <person name="Baldrian P."/>
            <person name="Vilgalys R."/>
            <person name="Dunand C."/>
            <person name="Henrissat B."/>
            <person name="Grigoriev I.V."/>
            <person name="Hibbett D."/>
            <person name="Nagy L.G."/>
            <person name="Martin F.M."/>
        </authorList>
    </citation>
    <scope>NUCLEOTIDE SEQUENCE</scope>
    <source>
        <strain evidence="1">UP504</strain>
    </source>
</reference>
<proteinExistence type="predicted"/>
<dbReference type="EMBL" id="MU129079">
    <property type="protein sequence ID" value="KAF9507516.1"/>
    <property type="molecule type" value="Genomic_DNA"/>
</dbReference>
<keyword evidence="2" id="KW-1185">Reference proteome</keyword>
<sequence>MDSESAPNLPGRMLALRIYFDGSEECAGEYSVGPGSIDRITTEGGIERQKLCFSKLKLLESDDTQLSEDQIKSVGPDFYEVPPAVSHGVIAPPALNERSKKRRTCNLAWARCRVEVIPTHHP</sequence>
<protein>
    <submittedName>
        <fullName evidence="1">Uncharacterized protein</fullName>
    </submittedName>
</protein>
<accession>A0A9P6DM29</accession>
<dbReference type="AlphaFoldDB" id="A0A9P6DM29"/>
<organism evidence="1 2">
    <name type="scientific">Hydnum rufescens UP504</name>
    <dbReference type="NCBI Taxonomy" id="1448309"/>
    <lineage>
        <taxon>Eukaryota</taxon>
        <taxon>Fungi</taxon>
        <taxon>Dikarya</taxon>
        <taxon>Basidiomycota</taxon>
        <taxon>Agaricomycotina</taxon>
        <taxon>Agaricomycetes</taxon>
        <taxon>Cantharellales</taxon>
        <taxon>Hydnaceae</taxon>
        <taxon>Hydnum</taxon>
    </lineage>
</organism>
<dbReference type="Proteomes" id="UP000886523">
    <property type="component" value="Unassembled WGS sequence"/>
</dbReference>